<evidence type="ECO:0000256" key="2">
    <source>
        <dbReference type="SAM" id="Phobius"/>
    </source>
</evidence>
<keyword evidence="2" id="KW-1133">Transmembrane helix</keyword>
<accession>A0A8H6FDK4</accession>
<evidence type="ECO:0000313" key="3">
    <source>
        <dbReference type="EMBL" id="KAF6224420.1"/>
    </source>
</evidence>
<dbReference type="GeneID" id="59339387"/>
<organism evidence="3 4">
    <name type="scientific">Letharia lupina</name>
    <dbReference type="NCBI Taxonomy" id="560253"/>
    <lineage>
        <taxon>Eukaryota</taxon>
        <taxon>Fungi</taxon>
        <taxon>Dikarya</taxon>
        <taxon>Ascomycota</taxon>
        <taxon>Pezizomycotina</taxon>
        <taxon>Lecanoromycetes</taxon>
        <taxon>OSLEUM clade</taxon>
        <taxon>Lecanoromycetidae</taxon>
        <taxon>Lecanorales</taxon>
        <taxon>Lecanorineae</taxon>
        <taxon>Parmeliaceae</taxon>
        <taxon>Letharia</taxon>
    </lineage>
</organism>
<name>A0A8H6FDK4_9LECA</name>
<evidence type="ECO:0000256" key="1">
    <source>
        <dbReference type="SAM" id="MobiDB-lite"/>
    </source>
</evidence>
<dbReference type="EMBL" id="JACCJB010000009">
    <property type="protein sequence ID" value="KAF6224420.1"/>
    <property type="molecule type" value="Genomic_DNA"/>
</dbReference>
<feature type="compositionally biased region" description="Polar residues" evidence="1">
    <location>
        <begin position="1"/>
        <end position="11"/>
    </location>
</feature>
<feature type="region of interest" description="Disordered" evidence="1">
    <location>
        <begin position="1"/>
        <end position="28"/>
    </location>
</feature>
<evidence type="ECO:0000313" key="4">
    <source>
        <dbReference type="Proteomes" id="UP000593566"/>
    </source>
</evidence>
<dbReference type="AlphaFoldDB" id="A0A8H6FDK4"/>
<sequence>MNMPHETTVSCGPTHGREPFPGATTTAAATSTFSGPTAALPSTVALSPQTKEGVELGVSLGVCACAWLGVSLLLRYPRRKQQSRIGRMSSVADPNDVPEAIEDKTTAGSSNGEGSDGISELHGAEVNGYQNELGGSMAEGREELP</sequence>
<feature type="transmembrane region" description="Helical" evidence="2">
    <location>
        <begin position="56"/>
        <end position="74"/>
    </location>
</feature>
<dbReference type="RefSeq" id="XP_037153480.1">
    <property type="nucleotide sequence ID" value="XM_037301846.1"/>
</dbReference>
<comment type="caution">
    <text evidence="3">The sequence shown here is derived from an EMBL/GenBank/DDBJ whole genome shotgun (WGS) entry which is preliminary data.</text>
</comment>
<protein>
    <submittedName>
        <fullName evidence="3">Uncharacterized protein</fullName>
    </submittedName>
</protein>
<proteinExistence type="predicted"/>
<gene>
    <name evidence="3" type="ORF">HO133_010997</name>
</gene>
<keyword evidence="4" id="KW-1185">Reference proteome</keyword>
<dbReference type="Proteomes" id="UP000593566">
    <property type="component" value="Unassembled WGS sequence"/>
</dbReference>
<reference evidence="3 4" key="1">
    <citation type="journal article" date="2020" name="Genomics">
        <title>Complete, high-quality genomes from long-read metagenomic sequencing of two wolf lichen thalli reveals enigmatic genome architecture.</title>
        <authorList>
            <person name="McKenzie S.K."/>
            <person name="Walston R.F."/>
            <person name="Allen J.L."/>
        </authorList>
    </citation>
    <scope>NUCLEOTIDE SEQUENCE [LARGE SCALE GENOMIC DNA]</scope>
    <source>
        <strain evidence="3">WasteWater1</strain>
    </source>
</reference>
<feature type="region of interest" description="Disordered" evidence="1">
    <location>
        <begin position="80"/>
        <end position="145"/>
    </location>
</feature>
<keyword evidence="2" id="KW-0472">Membrane</keyword>
<keyword evidence="2" id="KW-0812">Transmembrane</keyword>